<name>A0A9W6FQE8_9MICO</name>
<evidence type="ECO:0000256" key="3">
    <source>
        <dbReference type="ARBA" id="ARBA00022729"/>
    </source>
</evidence>
<dbReference type="EMBL" id="BSDP01000001">
    <property type="protein sequence ID" value="GLI26537.1"/>
    <property type="molecule type" value="Genomic_DNA"/>
</dbReference>
<proteinExistence type="inferred from homology"/>
<accession>A0A9W6FQE8</accession>
<feature type="signal peptide" evidence="4">
    <location>
        <begin position="1"/>
        <end position="31"/>
    </location>
</feature>
<evidence type="ECO:0000256" key="4">
    <source>
        <dbReference type="SAM" id="SignalP"/>
    </source>
</evidence>
<dbReference type="RefSeq" id="WP_281882545.1">
    <property type="nucleotide sequence ID" value="NZ_BSDP01000001.1"/>
</dbReference>
<dbReference type="AlphaFoldDB" id="A0A9W6FQE8"/>
<dbReference type="Pfam" id="PF09084">
    <property type="entry name" value="NMT1"/>
    <property type="match status" value="1"/>
</dbReference>
<comment type="caution">
    <text evidence="6">The sequence shown here is derived from an EMBL/GenBank/DDBJ whole genome shotgun (WGS) entry which is preliminary data.</text>
</comment>
<gene>
    <name evidence="6" type="ORF">ARHIZOSPH14_07790</name>
</gene>
<evidence type="ECO:0000313" key="7">
    <source>
        <dbReference type="Proteomes" id="UP001144396"/>
    </source>
</evidence>
<feature type="domain" description="SsuA/THI5-like" evidence="5">
    <location>
        <begin position="77"/>
        <end position="263"/>
    </location>
</feature>
<dbReference type="PANTHER" id="PTHR30024:SF47">
    <property type="entry name" value="TAURINE-BINDING PERIPLASMIC PROTEIN"/>
    <property type="match status" value="1"/>
</dbReference>
<dbReference type="GO" id="GO:0042597">
    <property type="term" value="C:periplasmic space"/>
    <property type="evidence" value="ECO:0007669"/>
    <property type="project" value="UniProtKB-SubCell"/>
</dbReference>
<dbReference type="Proteomes" id="UP001144396">
    <property type="component" value="Unassembled WGS sequence"/>
</dbReference>
<keyword evidence="3 4" id="KW-0732">Signal</keyword>
<keyword evidence="7" id="KW-1185">Reference proteome</keyword>
<sequence>MTGTAIRTRRTPLTIAGLASLTLLAALTGCAGESTSATPAEPGDPTAPELAEVQLTGIKGPGTIPLQMAADDTAAAYGLAVEPYFVDNSGIAVTAVISGDAAAANTSYFGVIDAINQGLPLVVIAEGWASTPATGTLEALESSGITGLEDLAGKTVNVISLNSSHAIKLRDSMLQAGLDPEAVDWVELPYGEVAAAMEQGTIDASSAVGPTLAAVRGLGSVTVFDYGAGEYEGMAESGWVASQEFVDENPNTVAAIQCAIFEAQGALVDDRALFEEQFSAFLGAPAEVAANEIMLEYQTTNRIDAIQKNADVYFASERLTEEFDFAPHVLPVPDDC</sequence>
<comment type="similarity">
    <text evidence="2">Belongs to the bacterial solute-binding protein SsuA/TauA family.</text>
</comment>
<evidence type="ECO:0000313" key="6">
    <source>
        <dbReference type="EMBL" id="GLI26537.1"/>
    </source>
</evidence>
<evidence type="ECO:0000256" key="2">
    <source>
        <dbReference type="ARBA" id="ARBA00010742"/>
    </source>
</evidence>
<dbReference type="PROSITE" id="PS51257">
    <property type="entry name" value="PROKAR_LIPOPROTEIN"/>
    <property type="match status" value="1"/>
</dbReference>
<protein>
    <recommendedName>
        <fullName evidence="5">SsuA/THI5-like domain-containing protein</fullName>
    </recommendedName>
</protein>
<dbReference type="PANTHER" id="PTHR30024">
    <property type="entry name" value="ALIPHATIC SULFONATES-BINDING PROTEIN-RELATED"/>
    <property type="match status" value="1"/>
</dbReference>
<reference evidence="6" key="1">
    <citation type="submission" date="2022-12" db="EMBL/GenBank/DDBJ databases">
        <title>Reference genome sequencing for broad-spectrum identification of bacterial and archaeal isolates by mass spectrometry.</title>
        <authorList>
            <person name="Sekiguchi Y."/>
            <person name="Tourlousse D.M."/>
        </authorList>
    </citation>
    <scope>NUCLEOTIDE SEQUENCE</scope>
    <source>
        <strain evidence="6">14</strain>
    </source>
</reference>
<feature type="chain" id="PRO_5040858149" description="SsuA/THI5-like domain-containing protein" evidence="4">
    <location>
        <begin position="32"/>
        <end position="336"/>
    </location>
</feature>
<evidence type="ECO:0000259" key="5">
    <source>
        <dbReference type="Pfam" id="PF09084"/>
    </source>
</evidence>
<dbReference type="Gene3D" id="3.40.190.10">
    <property type="entry name" value="Periplasmic binding protein-like II"/>
    <property type="match status" value="2"/>
</dbReference>
<organism evidence="6 7">
    <name type="scientific">Agromyces rhizosphaerae</name>
    <dbReference type="NCBI Taxonomy" id="88374"/>
    <lineage>
        <taxon>Bacteria</taxon>
        <taxon>Bacillati</taxon>
        <taxon>Actinomycetota</taxon>
        <taxon>Actinomycetes</taxon>
        <taxon>Micrococcales</taxon>
        <taxon>Microbacteriaceae</taxon>
        <taxon>Agromyces</taxon>
    </lineage>
</organism>
<evidence type="ECO:0000256" key="1">
    <source>
        <dbReference type="ARBA" id="ARBA00004418"/>
    </source>
</evidence>
<dbReference type="SUPFAM" id="SSF53850">
    <property type="entry name" value="Periplasmic binding protein-like II"/>
    <property type="match status" value="1"/>
</dbReference>
<comment type="subcellular location">
    <subcellularLocation>
        <location evidence="1">Periplasm</location>
    </subcellularLocation>
</comment>
<dbReference type="InterPro" id="IPR015168">
    <property type="entry name" value="SsuA/THI5"/>
</dbReference>